<evidence type="ECO:0000259" key="5">
    <source>
        <dbReference type="SMART" id="SM00228"/>
    </source>
</evidence>
<feature type="domain" description="PDZ" evidence="5">
    <location>
        <begin position="416"/>
        <end position="484"/>
    </location>
</feature>
<dbReference type="InterPro" id="IPR001940">
    <property type="entry name" value="Peptidase_S1C"/>
</dbReference>
<evidence type="ECO:0000313" key="6">
    <source>
        <dbReference type="EMBL" id="HIU68717.1"/>
    </source>
</evidence>
<feature type="compositionally biased region" description="Low complexity" evidence="3">
    <location>
        <begin position="44"/>
        <end position="55"/>
    </location>
</feature>
<dbReference type="GO" id="GO:0004252">
    <property type="term" value="F:serine-type endopeptidase activity"/>
    <property type="evidence" value="ECO:0007669"/>
    <property type="project" value="InterPro"/>
</dbReference>
<dbReference type="AlphaFoldDB" id="A0A9D1SMS5"/>
<feature type="region of interest" description="Disordered" evidence="3">
    <location>
        <begin position="1"/>
        <end position="76"/>
    </location>
</feature>
<evidence type="ECO:0000313" key="7">
    <source>
        <dbReference type="Proteomes" id="UP000824125"/>
    </source>
</evidence>
<dbReference type="PANTHER" id="PTHR43343">
    <property type="entry name" value="PEPTIDASE S12"/>
    <property type="match status" value="1"/>
</dbReference>
<feature type="compositionally biased region" description="Polar residues" evidence="3">
    <location>
        <begin position="135"/>
        <end position="152"/>
    </location>
</feature>
<accession>A0A9D1SMS5</accession>
<proteinExistence type="predicted"/>
<dbReference type="Gene3D" id="2.30.42.10">
    <property type="match status" value="1"/>
</dbReference>
<dbReference type="Gene3D" id="2.40.10.120">
    <property type="match status" value="1"/>
</dbReference>
<name>A0A9D1SMS5_9FIRM</name>
<feature type="compositionally biased region" description="Low complexity" evidence="3">
    <location>
        <begin position="63"/>
        <end position="76"/>
    </location>
</feature>
<evidence type="ECO:0000256" key="4">
    <source>
        <dbReference type="SAM" id="Phobius"/>
    </source>
</evidence>
<dbReference type="Pfam" id="PF13365">
    <property type="entry name" value="Trypsin_2"/>
    <property type="match status" value="1"/>
</dbReference>
<feature type="region of interest" description="Disordered" evidence="3">
    <location>
        <begin position="135"/>
        <end position="162"/>
    </location>
</feature>
<evidence type="ECO:0000256" key="1">
    <source>
        <dbReference type="ARBA" id="ARBA00022670"/>
    </source>
</evidence>
<feature type="transmembrane region" description="Helical" evidence="4">
    <location>
        <begin position="106"/>
        <end position="128"/>
    </location>
</feature>
<keyword evidence="4" id="KW-0472">Membrane</keyword>
<evidence type="ECO:0000256" key="2">
    <source>
        <dbReference type="ARBA" id="ARBA00022801"/>
    </source>
</evidence>
<keyword evidence="1" id="KW-0645">Protease</keyword>
<dbReference type="GO" id="GO:0006508">
    <property type="term" value="P:proteolysis"/>
    <property type="evidence" value="ECO:0007669"/>
    <property type="project" value="UniProtKB-KW"/>
</dbReference>
<dbReference type="InterPro" id="IPR036034">
    <property type="entry name" value="PDZ_sf"/>
</dbReference>
<dbReference type="Proteomes" id="UP000824125">
    <property type="component" value="Unassembled WGS sequence"/>
</dbReference>
<gene>
    <name evidence="6" type="ORF">IAD23_02015</name>
</gene>
<feature type="compositionally biased region" description="Polar residues" evidence="3">
    <location>
        <begin position="1"/>
        <end position="11"/>
    </location>
</feature>
<keyword evidence="4" id="KW-1133">Transmembrane helix</keyword>
<keyword evidence="4" id="KW-0812">Transmembrane</keyword>
<dbReference type="EMBL" id="DVNM01000012">
    <property type="protein sequence ID" value="HIU68717.1"/>
    <property type="molecule type" value="Genomic_DNA"/>
</dbReference>
<reference evidence="6" key="1">
    <citation type="submission" date="2020-10" db="EMBL/GenBank/DDBJ databases">
        <authorList>
            <person name="Gilroy R."/>
        </authorList>
    </citation>
    <scope>NUCLEOTIDE SEQUENCE</scope>
    <source>
        <strain evidence="6">CHK176-6737</strain>
    </source>
</reference>
<dbReference type="Pfam" id="PF13180">
    <property type="entry name" value="PDZ_2"/>
    <property type="match status" value="1"/>
</dbReference>
<dbReference type="InterPro" id="IPR001478">
    <property type="entry name" value="PDZ"/>
</dbReference>
<dbReference type="SUPFAM" id="SSF50156">
    <property type="entry name" value="PDZ domain-like"/>
    <property type="match status" value="1"/>
</dbReference>
<evidence type="ECO:0000256" key="3">
    <source>
        <dbReference type="SAM" id="MobiDB-lite"/>
    </source>
</evidence>
<dbReference type="InterPro" id="IPR051201">
    <property type="entry name" value="Chloro_Bact_Ser_Proteases"/>
</dbReference>
<sequence length="506" mass="52790">MEFKNGENNNFAPGGDGNDYTPPKTSPVDNTSGEYRYVPPQQPNPGQGSAQQQGGAQNGAPGGTQQQNYYNPTGTYTGQAYTGQTYAAQTEPPKPKKPKKKISKSVIAIIVVVAVCIACAVGGIVYGLRNGNSGSTDTTNPSAGGATVQSSDDSPETDDSGNLTTVGVVSKVMDSCVGITVYSNQSQGNSLYDYFYSNENTASSEPVVSGQGSGVLMYEDTDRGLTYILTCAHVIKDGTKFTVTANDGTEYDATMVGYDEQTDIGVLSMQATGLQIAEFGDSGDIQIGEDIIAIGNPGGLEYANSVTKGIVSGLDRPVSSDIGYDNLCIQVDAAINPGNSGGALFNMQGQVIGINSSKIAATDYEGIGFAIPSNTAVENANSIIQNGYVAGRAQIGIQYVALSNFSNANSIVSALNDLGFEDAEGTIVIDSVNSDSDLADQDIRQYDMIVAADDKVLTSTDVLTSVLSDKKPGDTIKLTVARIENNQIDTFEVSCVLGESKGNSQN</sequence>
<dbReference type="SUPFAM" id="SSF50494">
    <property type="entry name" value="Trypsin-like serine proteases"/>
    <property type="match status" value="1"/>
</dbReference>
<organism evidence="6 7">
    <name type="scientific">Candidatus Scybalenecus merdavium</name>
    <dbReference type="NCBI Taxonomy" id="2840939"/>
    <lineage>
        <taxon>Bacteria</taxon>
        <taxon>Bacillati</taxon>
        <taxon>Bacillota</taxon>
        <taxon>Clostridia</taxon>
        <taxon>Eubacteriales</taxon>
        <taxon>Oscillospiraceae</taxon>
        <taxon>Oscillospiraceae incertae sedis</taxon>
        <taxon>Candidatus Scybalenecus</taxon>
    </lineage>
</organism>
<comment type="caution">
    <text evidence="6">The sequence shown here is derived from an EMBL/GenBank/DDBJ whole genome shotgun (WGS) entry which is preliminary data.</text>
</comment>
<dbReference type="SMART" id="SM00228">
    <property type="entry name" value="PDZ"/>
    <property type="match status" value="1"/>
</dbReference>
<keyword evidence="2" id="KW-0378">Hydrolase</keyword>
<reference evidence="6" key="2">
    <citation type="journal article" date="2021" name="PeerJ">
        <title>Extensive microbial diversity within the chicken gut microbiome revealed by metagenomics and culture.</title>
        <authorList>
            <person name="Gilroy R."/>
            <person name="Ravi A."/>
            <person name="Getino M."/>
            <person name="Pursley I."/>
            <person name="Horton D.L."/>
            <person name="Alikhan N.F."/>
            <person name="Baker D."/>
            <person name="Gharbi K."/>
            <person name="Hall N."/>
            <person name="Watson M."/>
            <person name="Adriaenssens E.M."/>
            <person name="Foster-Nyarko E."/>
            <person name="Jarju S."/>
            <person name="Secka A."/>
            <person name="Antonio M."/>
            <person name="Oren A."/>
            <person name="Chaudhuri R.R."/>
            <person name="La Ragione R."/>
            <person name="Hildebrand F."/>
            <person name="Pallen M.J."/>
        </authorList>
    </citation>
    <scope>NUCLEOTIDE SEQUENCE</scope>
    <source>
        <strain evidence="6">CHK176-6737</strain>
    </source>
</reference>
<dbReference type="InterPro" id="IPR009003">
    <property type="entry name" value="Peptidase_S1_PA"/>
</dbReference>
<dbReference type="PRINTS" id="PR00834">
    <property type="entry name" value="PROTEASES2C"/>
</dbReference>
<dbReference type="PANTHER" id="PTHR43343:SF3">
    <property type="entry name" value="PROTEASE DO-LIKE 8, CHLOROPLASTIC"/>
    <property type="match status" value="1"/>
</dbReference>
<protein>
    <submittedName>
        <fullName evidence="6">Trypsin-like peptidase domain-containing protein</fullName>
    </submittedName>
</protein>